<sequence length="309" mass="34762">MLLSHSPLFEQTNASIGRPPQRTTTAADFLGYDWIASMLDNQLRVKRTMSSPVHQHSDSAESLENWLSQKKLFDEIAHFRQMNSELCCSQDTNATCRSQSISHGDHAFIPKESRLTGARMLAQLEKIRPVRMVKNSTSTLSSVQPQVYSYLVNSRLFPIPSDLATFSRPTPLPDQPHILRVTVPLHHFRQPPVLLQELMGRKEPVDAALPSEISDRCYLVRRDGKRAERVLGTISLIGHCVTPSSGKSRLGHSSNRSSDRFQLLRVSGVGSHETKLSESRVTCLPRWVRQQPTNEQDAIALLLRKPTVV</sequence>
<proteinExistence type="predicted"/>
<organism evidence="2 3">
    <name type="scientific">Paragonimus westermani</name>
    <dbReference type="NCBI Taxonomy" id="34504"/>
    <lineage>
        <taxon>Eukaryota</taxon>
        <taxon>Metazoa</taxon>
        <taxon>Spiralia</taxon>
        <taxon>Lophotrochozoa</taxon>
        <taxon>Platyhelminthes</taxon>
        <taxon>Trematoda</taxon>
        <taxon>Digenea</taxon>
        <taxon>Plagiorchiida</taxon>
        <taxon>Troglotremata</taxon>
        <taxon>Troglotrematidae</taxon>
        <taxon>Paragonimus</taxon>
    </lineage>
</organism>
<evidence type="ECO:0000313" key="3">
    <source>
        <dbReference type="Proteomes" id="UP000699462"/>
    </source>
</evidence>
<gene>
    <name evidence="2" type="ORF">P879_09295</name>
</gene>
<accession>A0A8T0DE96</accession>
<comment type="caution">
    <text evidence="2">The sequence shown here is derived from an EMBL/GenBank/DDBJ whole genome shotgun (WGS) entry which is preliminary data.</text>
</comment>
<dbReference type="OrthoDB" id="10002384at2759"/>
<reference evidence="2 3" key="1">
    <citation type="submission" date="2019-07" db="EMBL/GenBank/DDBJ databases">
        <title>Annotation for the trematode Paragonimus westermani.</title>
        <authorList>
            <person name="Choi Y.-J."/>
        </authorList>
    </citation>
    <scope>NUCLEOTIDE SEQUENCE [LARGE SCALE GENOMIC DNA]</scope>
    <source>
        <strain evidence="2">180907_Pwestermani</strain>
    </source>
</reference>
<evidence type="ECO:0000256" key="1">
    <source>
        <dbReference type="SAM" id="MobiDB-lite"/>
    </source>
</evidence>
<evidence type="ECO:0000313" key="2">
    <source>
        <dbReference type="EMBL" id="KAF8566139.1"/>
    </source>
</evidence>
<keyword evidence="3" id="KW-1185">Reference proteome</keyword>
<protein>
    <submittedName>
        <fullName evidence="2">Uncharacterized protein</fullName>
    </submittedName>
</protein>
<dbReference type="EMBL" id="JTDF01005550">
    <property type="protein sequence ID" value="KAF8566139.1"/>
    <property type="molecule type" value="Genomic_DNA"/>
</dbReference>
<dbReference type="Proteomes" id="UP000699462">
    <property type="component" value="Unassembled WGS sequence"/>
</dbReference>
<name>A0A8T0DE96_9TREM</name>
<feature type="compositionally biased region" description="Polar residues" evidence="1">
    <location>
        <begin position="9"/>
        <end position="22"/>
    </location>
</feature>
<feature type="region of interest" description="Disordered" evidence="1">
    <location>
        <begin position="1"/>
        <end position="22"/>
    </location>
</feature>
<dbReference type="AlphaFoldDB" id="A0A8T0DE96"/>